<dbReference type="Pfam" id="PF00931">
    <property type="entry name" value="NB-ARC"/>
    <property type="match status" value="1"/>
</dbReference>
<keyword evidence="2" id="KW-0547">Nucleotide-binding</keyword>
<keyword evidence="3" id="KW-0611">Plant defense</keyword>
<gene>
    <name evidence="6" type="ORF">TorRG33x02_346120</name>
</gene>
<evidence type="ECO:0000259" key="4">
    <source>
        <dbReference type="Pfam" id="PF00931"/>
    </source>
</evidence>
<dbReference type="InterPro" id="IPR027417">
    <property type="entry name" value="P-loop_NTPase"/>
</dbReference>
<dbReference type="InterPro" id="IPR002182">
    <property type="entry name" value="NB-ARC"/>
</dbReference>
<evidence type="ECO:0000256" key="1">
    <source>
        <dbReference type="ARBA" id="ARBA00022737"/>
    </source>
</evidence>
<evidence type="ECO:0000313" key="6">
    <source>
        <dbReference type="EMBL" id="PON37966.1"/>
    </source>
</evidence>
<organism evidence="6 7">
    <name type="scientific">Trema orientale</name>
    <name type="common">Charcoal tree</name>
    <name type="synonym">Celtis orientalis</name>
    <dbReference type="NCBI Taxonomy" id="63057"/>
    <lineage>
        <taxon>Eukaryota</taxon>
        <taxon>Viridiplantae</taxon>
        <taxon>Streptophyta</taxon>
        <taxon>Embryophyta</taxon>
        <taxon>Tracheophyta</taxon>
        <taxon>Spermatophyta</taxon>
        <taxon>Magnoliopsida</taxon>
        <taxon>eudicotyledons</taxon>
        <taxon>Gunneridae</taxon>
        <taxon>Pentapetalae</taxon>
        <taxon>rosids</taxon>
        <taxon>fabids</taxon>
        <taxon>Rosales</taxon>
        <taxon>Cannabaceae</taxon>
        <taxon>Trema</taxon>
    </lineage>
</organism>
<dbReference type="Gene3D" id="1.20.5.4130">
    <property type="match status" value="1"/>
</dbReference>
<dbReference type="Gene3D" id="3.40.50.300">
    <property type="entry name" value="P-loop containing nucleotide triphosphate hydrolases"/>
    <property type="match status" value="1"/>
</dbReference>
<dbReference type="AlphaFoldDB" id="A0A2P5AN30"/>
<dbReference type="EMBL" id="JXTC01000769">
    <property type="protein sequence ID" value="PON37966.1"/>
    <property type="molecule type" value="Genomic_DNA"/>
</dbReference>
<reference evidence="7" key="1">
    <citation type="submission" date="2016-06" db="EMBL/GenBank/DDBJ databases">
        <title>Parallel loss of symbiosis genes in relatives of nitrogen-fixing non-legume Parasponia.</title>
        <authorList>
            <person name="Van Velzen R."/>
            <person name="Holmer R."/>
            <person name="Bu F."/>
            <person name="Rutten L."/>
            <person name="Van Zeijl A."/>
            <person name="Liu W."/>
            <person name="Santuari L."/>
            <person name="Cao Q."/>
            <person name="Sharma T."/>
            <person name="Shen D."/>
            <person name="Roswanjaya Y."/>
            <person name="Wardhani T."/>
            <person name="Kalhor M.S."/>
            <person name="Jansen J."/>
            <person name="Van den Hoogen J."/>
            <person name="Gungor B."/>
            <person name="Hartog M."/>
            <person name="Hontelez J."/>
            <person name="Verver J."/>
            <person name="Yang W.-C."/>
            <person name="Schijlen E."/>
            <person name="Repin R."/>
            <person name="Schilthuizen M."/>
            <person name="Schranz E."/>
            <person name="Heidstra R."/>
            <person name="Miyata K."/>
            <person name="Fedorova E."/>
            <person name="Kohlen W."/>
            <person name="Bisseling T."/>
            <person name="Smit S."/>
            <person name="Geurts R."/>
        </authorList>
    </citation>
    <scope>NUCLEOTIDE SEQUENCE [LARGE SCALE GENOMIC DNA]</scope>
    <source>
        <strain evidence="7">cv. RG33-2</strain>
    </source>
</reference>
<sequence length="208" mass="23223">MAEVVAGALLNVLFERLASQEVIDFFKGKKSTVKLGELESELHSAGLLLDDAEEKLIKDPKVRKWLDDLKEAVYDADDLVYKIKTEALRNQQNNSFKTKVKNLLPTSFEKAIKGEIDEIVEKLKYLQKNNPGLRRVEKQELPERLPTPLAKESDVYGRDADKEAIIKLLLSDDASAGDNLSVIPIVGMGGIGKTTLAQLVFDDERIKS</sequence>
<name>A0A2P5AN30_TREOI</name>
<proteinExistence type="predicted"/>
<dbReference type="PANTHER" id="PTHR19338">
    <property type="entry name" value="TRANSLOCASE OF INNER MITOCHONDRIAL MEMBRANE 13 HOMOLOG"/>
    <property type="match status" value="1"/>
</dbReference>
<dbReference type="PANTHER" id="PTHR19338:SF73">
    <property type="entry name" value="DISEASE RESISTANCE PROTEIN RGA2-LIKE"/>
    <property type="match status" value="1"/>
</dbReference>
<dbReference type="OrthoDB" id="1194197at2759"/>
<feature type="non-terminal residue" evidence="6">
    <location>
        <position position="208"/>
    </location>
</feature>
<accession>A0A2P5AN30</accession>
<comment type="caution">
    <text evidence="6">The sequence shown here is derived from an EMBL/GenBank/DDBJ whole genome shotgun (WGS) entry which is preliminary data.</text>
</comment>
<feature type="domain" description="NB-ARC" evidence="4">
    <location>
        <begin position="160"/>
        <end position="204"/>
    </location>
</feature>
<evidence type="ECO:0000259" key="5">
    <source>
        <dbReference type="Pfam" id="PF18052"/>
    </source>
</evidence>
<dbReference type="Pfam" id="PF18052">
    <property type="entry name" value="Rx_N"/>
    <property type="match status" value="1"/>
</dbReference>
<dbReference type="SUPFAM" id="SSF52540">
    <property type="entry name" value="P-loop containing nucleoside triphosphate hydrolases"/>
    <property type="match status" value="1"/>
</dbReference>
<dbReference type="InterPro" id="IPR041118">
    <property type="entry name" value="Rx_N"/>
</dbReference>
<dbReference type="GO" id="GO:0006952">
    <property type="term" value="P:defense response"/>
    <property type="evidence" value="ECO:0007669"/>
    <property type="project" value="UniProtKB-KW"/>
</dbReference>
<keyword evidence="7" id="KW-1185">Reference proteome</keyword>
<evidence type="ECO:0000256" key="3">
    <source>
        <dbReference type="ARBA" id="ARBA00022821"/>
    </source>
</evidence>
<evidence type="ECO:0000256" key="2">
    <source>
        <dbReference type="ARBA" id="ARBA00022741"/>
    </source>
</evidence>
<dbReference type="Proteomes" id="UP000237000">
    <property type="component" value="Unassembled WGS sequence"/>
</dbReference>
<feature type="domain" description="Disease resistance N-terminal" evidence="5">
    <location>
        <begin position="7"/>
        <end position="97"/>
    </location>
</feature>
<dbReference type="InParanoid" id="A0A2P5AN30"/>
<protein>
    <submittedName>
        <fullName evidence="6">NB-ARC domain containing protein</fullName>
    </submittedName>
</protein>
<dbReference type="GO" id="GO:0043531">
    <property type="term" value="F:ADP binding"/>
    <property type="evidence" value="ECO:0007669"/>
    <property type="project" value="InterPro"/>
</dbReference>
<dbReference type="STRING" id="63057.A0A2P5AN30"/>
<evidence type="ECO:0000313" key="7">
    <source>
        <dbReference type="Proteomes" id="UP000237000"/>
    </source>
</evidence>
<keyword evidence="1" id="KW-0677">Repeat</keyword>